<name>A0ACB9KQX4_BAUVA</name>
<comment type="caution">
    <text evidence="1">The sequence shown here is derived from an EMBL/GenBank/DDBJ whole genome shotgun (WGS) entry which is preliminary data.</text>
</comment>
<gene>
    <name evidence="1" type="ORF">L6164_033178</name>
</gene>
<evidence type="ECO:0000313" key="2">
    <source>
        <dbReference type="Proteomes" id="UP000828941"/>
    </source>
</evidence>
<dbReference type="Proteomes" id="UP000828941">
    <property type="component" value="Chromosome 13"/>
</dbReference>
<protein>
    <submittedName>
        <fullName evidence="1">Uncharacterized protein</fullName>
    </submittedName>
</protein>
<proteinExistence type="predicted"/>
<evidence type="ECO:0000313" key="1">
    <source>
        <dbReference type="EMBL" id="KAI4299749.1"/>
    </source>
</evidence>
<accession>A0ACB9KQX4</accession>
<organism evidence="1 2">
    <name type="scientific">Bauhinia variegata</name>
    <name type="common">Purple orchid tree</name>
    <name type="synonym">Phanera variegata</name>
    <dbReference type="NCBI Taxonomy" id="167791"/>
    <lineage>
        <taxon>Eukaryota</taxon>
        <taxon>Viridiplantae</taxon>
        <taxon>Streptophyta</taxon>
        <taxon>Embryophyta</taxon>
        <taxon>Tracheophyta</taxon>
        <taxon>Spermatophyta</taxon>
        <taxon>Magnoliopsida</taxon>
        <taxon>eudicotyledons</taxon>
        <taxon>Gunneridae</taxon>
        <taxon>Pentapetalae</taxon>
        <taxon>rosids</taxon>
        <taxon>fabids</taxon>
        <taxon>Fabales</taxon>
        <taxon>Fabaceae</taxon>
        <taxon>Cercidoideae</taxon>
        <taxon>Cercideae</taxon>
        <taxon>Bauhiniinae</taxon>
        <taxon>Bauhinia</taxon>
    </lineage>
</organism>
<reference evidence="1 2" key="1">
    <citation type="journal article" date="2022" name="DNA Res.">
        <title>Chromosomal-level genome assembly of the orchid tree Bauhinia variegata (Leguminosae; Cercidoideae) supports the allotetraploid origin hypothesis of Bauhinia.</title>
        <authorList>
            <person name="Zhong Y."/>
            <person name="Chen Y."/>
            <person name="Zheng D."/>
            <person name="Pang J."/>
            <person name="Liu Y."/>
            <person name="Luo S."/>
            <person name="Meng S."/>
            <person name="Qian L."/>
            <person name="Wei D."/>
            <person name="Dai S."/>
            <person name="Zhou R."/>
        </authorList>
    </citation>
    <scope>NUCLEOTIDE SEQUENCE [LARGE SCALE GENOMIC DNA]</scope>
    <source>
        <strain evidence="1">BV-YZ2020</strain>
    </source>
</reference>
<dbReference type="EMBL" id="CM039438">
    <property type="protein sequence ID" value="KAI4299749.1"/>
    <property type="molecule type" value="Genomic_DNA"/>
</dbReference>
<sequence length="526" mass="59278">MVIQFSVYYIIFILWPMSSLASAQSIVETKPGCDGTCGISIPYPFGMKDPNCYADKWFEIDCRNVSGILKPFLKFADMEVTYFSAAANLIEINNPIKCWNCRNKTTGNAVDLRGSPFVYSQTLNKFYAIGCNSLVLLNSNGTKVGGCVSVCDDNNDEANFETSDGCHGRYCCETSLPNYLKEFNTTVETLGDNPNPNSTVTVSDDQCNCALIVSEGFLFQRPYTYNRLVHDLTFSGYASAYLEWEITDSSLQLPNRNNYCYQTNSTSSNNKSTGRRCRCNDGFGGNPYISGGCTGTKLDYMYVCVFSSLGSILLLLGIWWLYKLAKKRMTEKRKEKNFKENGGLLLQQKLTSGEVNVEKTKLFSLKDLEKATDRFNFTDKSDVYSFGVVLIELLTGQKPISSLRQEEAKSLASYFIICMEEDCLFDIVDDRVMKDGEKEHIMEVAVLAKRCINLNGKKRPTMKEVTIELERIQNLGKRSNLHQNHEEIDFPEIEAYKPWVADPTSMSIENSTSSSSTEILPIVYFK</sequence>
<keyword evidence="2" id="KW-1185">Reference proteome</keyword>